<evidence type="ECO:0000256" key="7">
    <source>
        <dbReference type="SAM" id="SignalP"/>
    </source>
</evidence>
<feature type="domain" description="Glycoside hydrolase family 20 catalytic" evidence="8">
    <location>
        <begin position="176"/>
        <end position="476"/>
    </location>
</feature>
<dbReference type="EC" id="3.2.1.52" evidence="3"/>
<accession>A0A0A1TN09</accession>
<dbReference type="EMBL" id="CDHN01000005">
    <property type="protein sequence ID" value="CEJ92675.1"/>
    <property type="molecule type" value="Genomic_DNA"/>
</dbReference>
<dbReference type="AlphaFoldDB" id="A0A0A1TN09"/>
<dbReference type="InterPro" id="IPR017853">
    <property type="entry name" value="GH"/>
</dbReference>
<gene>
    <name evidence="10" type="ORF">VHEMI08310</name>
</gene>
<feature type="active site" description="Proton donor" evidence="6">
    <location>
        <position position="334"/>
    </location>
</feature>
<feature type="signal peptide" evidence="7">
    <location>
        <begin position="1"/>
        <end position="18"/>
    </location>
</feature>
<dbReference type="Proteomes" id="UP000039046">
    <property type="component" value="Unassembled WGS sequence"/>
</dbReference>
<dbReference type="PANTHER" id="PTHR43678">
    <property type="entry name" value="PUTATIVE (AFU_ORTHOLOGUE AFUA_2G00640)-RELATED"/>
    <property type="match status" value="1"/>
</dbReference>
<dbReference type="InterPro" id="IPR015882">
    <property type="entry name" value="HEX_bac_N"/>
</dbReference>
<dbReference type="CDD" id="cd06564">
    <property type="entry name" value="GH20_DspB_LnbB-like"/>
    <property type="match status" value="1"/>
</dbReference>
<evidence type="ECO:0000256" key="2">
    <source>
        <dbReference type="ARBA" id="ARBA00006285"/>
    </source>
</evidence>
<evidence type="ECO:0000256" key="6">
    <source>
        <dbReference type="PIRSR" id="PIRSR625705-1"/>
    </source>
</evidence>
<evidence type="ECO:0000256" key="5">
    <source>
        <dbReference type="ARBA" id="ARBA00023295"/>
    </source>
</evidence>
<evidence type="ECO:0000256" key="3">
    <source>
        <dbReference type="ARBA" id="ARBA00012663"/>
    </source>
</evidence>
<organism evidence="10 11">
    <name type="scientific">[Torrubiella] hemipterigena</name>
    <dbReference type="NCBI Taxonomy" id="1531966"/>
    <lineage>
        <taxon>Eukaryota</taxon>
        <taxon>Fungi</taxon>
        <taxon>Dikarya</taxon>
        <taxon>Ascomycota</taxon>
        <taxon>Pezizomycotina</taxon>
        <taxon>Sordariomycetes</taxon>
        <taxon>Hypocreomycetidae</taxon>
        <taxon>Hypocreales</taxon>
        <taxon>Clavicipitaceae</taxon>
        <taxon>Clavicipitaceae incertae sedis</taxon>
        <taxon>'Torrubiella' clade</taxon>
    </lineage>
</organism>
<dbReference type="OrthoDB" id="428480at2759"/>
<dbReference type="GO" id="GO:0004563">
    <property type="term" value="F:beta-N-acetylhexosaminidase activity"/>
    <property type="evidence" value="ECO:0007669"/>
    <property type="project" value="UniProtKB-EC"/>
</dbReference>
<dbReference type="Gene3D" id="3.20.20.80">
    <property type="entry name" value="Glycosidases"/>
    <property type="match status" value="1"/>
</dbReference>
<dbReference type="InterPro" id="IPR025705">
    <property type="entry name" value="Beta_hexosaminidase_sua/sub"/>
</dbReference>
<dbReference type="SUPFAM" id="SSF55545">
    <property type="entry name" value="beta-N-acetylhexosaminidase-like domain"/>
    <property type="match status" value="1"/>
</dbReference>
<protein>
    <recommendedName>
        <fullName evidence="3">beta-N-acetylhexosaminidase</fullName>
        <ecNumber evidence="3">3.2.1.52</ecNumber>
    </recommendedName>
</protein>
<dbReference type="HOGENOM" id="CLU_010969_1_1_1"/>
<dbReference type="InterPro" id="IPR052764">
    <property type="entry name" value="GH20_Enzymes"/>
</dbReference>
<keyword evidence="7" id="KW-0732">Signal</keyword>
<reference evidence="10 11" key="1">
    <citation type="journal article" date="2015" name="Genome Announc.">
        <title>Draft Genome Sequence and Gene Annotation of the Entomopathogenic Fungus Verticillium hemipterigenum.</title>
        <authorList>
            <person name="Horn F."/>
            <person name="Habel A."/>
            <person name="Scharf D.H."/>
            <person name="Dworschak J."/>
            <person name="Brakhage A.A."/>
            <person name="Guthke R."/>
            <person name="Hertweck C."/>
            <person name="Linde J."/>
        </authorList>
    </citation>
    <scope>NUCLEOTIDE SEQUENCE [LARGE SCALE GENOMIC DNA]</scope>
</reference>
<feature type="domain" description="Beta-hexosaminidase bacterial type N-terminal" evidence="9">
    <location>
        <begin position="71"/>
        <end position="151"/>
    </location>
</feature>
<keyword evidence="4" id="KW-0378">Hydrolase</keyword>
<dbReference type="GO" id="GO:0005975">
    <property type="term" value="P:carbohydrate metabolic process"/>
    <property type="evidence" value="ECO:0007669"/>
    <property type="project" value="InterPro"/>
</dbReference>
<dbReference type="Pfam" id="PF02838">
    <property type="entry name" value="Glyco_hydro_20b"/>
    <property type="match status" value="1"/>
</dbReference>
<name>A0A0A1TN09_9HYPO</name>
<dbReference type="Gene3D" id="3.30.379.10">
    <property type="entry name" value="Chitobiase/beta-hexosaminidase domain 2-like"/>
    <property type="match status" value="1"/>
</dbReference>
<dbReference type="PRINTS" id="PR00738">
    <property type="entry name" value="GLHYDRLASE20"/>
</dbReference>
<evidence type="ECO:0000313" key="10">
    <source>
        <dbReference type="EMBL" id="CEJ92675.1"/>
    </source>
</evidence>
<feature type="chain" id="PRO_5001990201" description="beta-N-acetylhexosaminidase" evidence="7">
    <location>
        <begin position="19"/>
        <end position="712"/>
    </location>
</feature>
<proteinExistence type="inferred from homology"/>
<keyword evidence="11" id="KW-1185">Reference proteome</keyword>
<evidence type="ECO:0000259" key="8">
    <source>
        <dbReference type="Pfam" id="PF00728"/>
    </source>
</evidence>
<comment type="similarity">
    <text evidence="2">Belongs to the glycosyl hydrolase 20 family.</text>
</comment>
<dbReference type="PANTHER" id="PTHR43678:SF1">
    <property type="entry name" value="BETA-N-ACETYLHEXOSAMINIDASE"/>
    <property type="match status" value="1"/>
</dbReference>
<comment type="catalytic activity">
    <reaction evidence="1">
        <text>Hydrolysis of terminal non-reducing N-acetyl-D-hexosamine residues in N-acetyl-beta-D-hexosaminides.</text>
        <dbReference type="EC" id="3.2.1.52"/>
    </reaction>
</comment>
<keyword evidence="5" id="KW-0326">Glycosidase</keyword>
<evidence type="ECO:0000256" key="1">
    <source>
        <dbReference type="ARBA" id="ARBA00001231"/>
    </source>
</evidence>
<dbReference type="Pfam" id="PF00728">
    <property type="entry name" value="Glyco_hydro_20"/>
    <property type="match status" value="1"/>
</dbReference>
<dbReference type="InterPro" id="IPR029018">
    <property type="entry name" value="Hex-like_dom2"/>
</dbReference>
<dbReference type="SUPFAM" id="SSF51445">
    <property type="entry name" value="(Trans)glycosidases"/>
    <property type="match status" value="1"/>
</dbReference>
<dbReference type="InterPro" id="IPR015883">
    <property type="entry name" value="Glyco_hydro_20_cat"/>
</dbReference>
<evidence type="ECO:0000259" key="9">
    <source>
        <dbReference type="Pfam" id="PF02838"/>
    </source>
</evidence>
<evidence type="ECO:0000313" key="11">
    <source>
        <dbReference type="Proteomes" id="UP000039046"/>
    </source>
</evidence>
<sequence>MPVQFPLAALLLSPGAAGDLNTIPTAPFTAASPAKFYDFENIHSIIVDAKYASAKDEQGSTLIPPTLLEFANTFAKDLKDVHGYNIPVKQGSSGSNAIYLTIDKTGKYLDAAGRPTSEGYTLTTNSSGVFIEGASPLGAWWGTRTVLQQATINNADIDTVGVPYGRGQDSPGWATRGMMLDGGRAYYSPSFIKEICSYMSYFKQNVFHLHLSDNLNTDPKFSKQQTDDLGAWFRLWSDNKDLAGLSSPRNESYTREQFDDFQSHCASRGVTVLPEIEAPGHALRIVRWRPQIAYPGDQSLLNIKHKDTLPSLQLIWKEFLPWFKSKVVSIGADEYTGPAEDYNYFVNEMNKFIKAESGKAVRIWGTFPPKSSYKNNISKDVSVQHWEYFEDNPLKDYIQNGYDVANSNDNLYVVSKWSASYPQHLDIKQTFHSDPANNGPWYPNILNQKKVSDNAAKDEKRVLGAIAPIWNDFGPNATTQLESYYAWRDSIPAFGDKYWGGSLTADAFDKTFSKLIRNIPAQNLDRHIESKGTTILDYSFASGVSGGVVRDTSGNEYHGETKCRVKDNALQLTSDCSLDTPLSSKGRDYTLTMVVNIAGVQGDANDATLVEGRDTILKLTPNLTFNTNGNYYRTSLAVPRNEWVEIKITGNGDRTYASVARVGGNANQEEFKTKMGIHHESIRYEKMALEAPLDSVNGWKGQLRSFKLENKA</sequence>
<evidence type="ECO:0000256" key="4">
    <source>
        <dbReference type="ARBA" id="ARBA00022801"/>
    </source>
</evidence>